<organism evidence="2 3">
    <name type="scientific">Anisodus tanguticus</name>
    <dbReference type="NCBI Taxonomy" id="243964"/>
    <lineage>
        <taxon>Eukaryota</taxon>
        <taxon>Viridiplantae</taxon>
        <taxon>Streptophyta</taxon>
        <taxon>Embryophyta</taxon>
        <taxon>Tracheophyta</taxon>
        <taxon>Spermatophyta</taxon>
        <taxon>Magnoliopsida</taxon>
        <taxon>eudicotyledons</taxon>
        <taxon>Gunneridae</taxon>
        <taxon>Pentapetalae</taxon>
        <taxon>asterids</taxon>
        <taxon>lamiids</taxon>
        <taxon>Solanales</taxon>
        <taxon>Solanaceae</taxon>
        <taxon>Solanoideae</taxon>
        <taxon>Hyoscyameae</taxon>
        <taxon>Anisodus</taxon>
    </lineage>
</organism>
<proteinExistence type="predicted"/>
<dbReference type="AlphaFoldDB" id="A0AAE1SIF7"/>
<evidence type="ECO:0000313" key="2">
    <source>
        <dbReference type="EMBL" id="KAK4370037.1"/>
    </source>
</evidence>
<gene>
    <name evidence="2" type="ORF">RND71_009512</name>
</gene>
<dbReference type="Proteomes" id="UP001291623">
    <property type="component" value="Unassembled WGS sequence"/>
</dbReference>
<evidence type="ECO:0000313" key="3">
    <source>
        <dbReference type="Proteomes" id="UP001291623"/>
    </source>
</evidence>
<feature type="compositionally biased region" description="Polar residues" evidence="1">
    <location>
        <begin position="58"/>
        <end position="71"/>
    </location>
</feature>
<keyword evidence="3" id="KW-1185">Reference proteome</keyword>
<comment type="caution">
    <text evidence="2">The sequence shown here is derived from an EMBL/GenBank/DDBJ whole genome shotgun (WGS) entry which is preliminary data.</text>
</comment>
<feature type="compositionally biased region" description="Polar residues" evidence="1">
    <location>
        <begin position="1"/>
        <end position="16"/>
    </location>
</feature>
<feature type="region of interest" description="Disordered" evidence="1">
    <location>
        <begin position="1"/>
        <end position="41"/>
    </location>
</feature>
<sequence length="114" mass="12754">MSNNPNQCCTRGQPPTNSKNQKNNQQREKKNVKPNQNGVHRSVLRLFYSKTWSYNNGTIKIQSETSRQSGNKKPEQDWSTHAPLRAAQTGLFAAVSSARDPHALLLRPPDSGVL</sequence>
<name>A0AAE1SIF7_9SOLA</name>
<dbReference type="EMBL" id="JAVYJV010000005">
    <property type="protein sequence ID" value="KAK4370037.1"/>
    <property type="molecule type" value="Genomic_DNA"/>
</dbReference>
<evidence type="ECO:0000256" key="1">
    <source>
        <dbReference type="SAM" id="MobiDB-lite"/>
    </source>
</evidence>
<feature type="region of interest" description="Disordered" evidence="1">
    <location>
        <begin position="58"/>
        <end position="84"/>
    </location>
</feature>
<protein>
    <submittedName>
        <fullName evidence="2">Uncharacterized protein</fullName>
    </submittedName>
</protein>
<accession>A0AAE1SIF7</accession>
<reference evidence="2" key="1">
    <citation type="submission" date="2023-12" db="EMBL/GenBank/DDBJ databases">
        <title>Genome assembly of Anisodus tanguticus.</title>
        <authorList>
            <person name="Wang Y.-J."/>
        </authorList>
    </citation>
    <scope>NUCLEOTIDE SEQUENCE</scope>
    <source>
        <strain evidence="2">KB-2021</strain>
        <tissue evidence="2">Leaf</tissue>
    </source>
</reference>